<proteinExistence type="predicted"/>
<dbReference type="Proteomes" id="UP001163321">
    <property type="component" value="Chromosome 11"/>
</dbReference>
<protein>
    <submittedName>
        <fullName evidence="1">Uncharacterized protein</fullName>
    </submittedName>
</protein>
<keyword evidence="2" id="KW-1185">Reference proteome</keyword>
<reference evidence="1 2" key="1">
    <citation type="journal article" date="2022" name="bioRxiv">
        <title>The genome of the oomycete Peronosclerospora sorghi, a cosmopolitan pathogen of maize and sorghum, is inflated with dispersed pseudogenes.</title>
        <authorList>
            <person name="Fletcher K."/>
            <person name="Martin F."/>
            <person name="Isakeit T."/>
            <person name="Cavanaugh K."/>
            <person name="Magill C."/>
            <person name="Michelmore R."/>
        </authorList>
    </citation>
    <scope>NUCLEOTIDE SEQUENCE [LARGE SCALE GENOMIC DNA]</scope>
    <source>
        <strain evidence="1">P6</strain>
    </source>
</reference>
<evidence type="ECO:0000313" key="1">
    <source>
        <dbReference type="EMBL" id="KAI9919485.1"/>
    </source>
</evidence>
<accession>A0ACC0WLE1</accession>
<dbReference type="EMBL" id="CM047590">
    <property type="protein sequence ID" value="KAI9919485.1"/>
    <property type="molecule type" value="Genomic_DNA"/>
</dbReference>
<evidence type="ECO:0000313" key="2">
    <source>
        <dbReference type="Proteomes" id="UP001163321"/>
    </source>
</evidence>
<name>A0ACC0WLE1_9STRA</name>
<sequence length="235" mass="27001">MQYDDAKNEVEEGTLYIENGSARGDDSDGDREYERDDDFEGSERDSENILSEDEADPFADLGEDSNTEFEYSSDDETARKTVKKSAIDRLQIPNVISTQTSRPCQDIYKSRVKEEARQRQTSTRRCDCKWEALIENQLYGQGRYTISSTGEHNHLALDDLRTSREGRVCPYDQIAALKLLISAENSTADIMETMRLQFKESFKLIDKDVQNMKQEYRGLELGGLPEMDSLARNYR</sequence>
<comment type="caution">
    <text evidence="1">The sequence shown here is derived from an EMBL/GenBank/DDBJ whole genome shotgun (WGS) entry which is preliminary data.</text>
</comment>
<gene>
    <name evidence="1" type="ORF">PsorP6_017446</name>
</gene>
<organism evidence="1 2">
    <name type="scientific">Peronosclerospora sorghi</name>
    <dbReference type="NCBI Taxonomy" id="230839"/>
    <lineage>
        <taxon>Eukaryota</taxon>
        <taxon>Sar</taxon>
        <taxon>Stramenopiles</taxon>
        <taxon>Oomycota</taxon>
        <taxon>Peronosporomycetes</taxon>
        <taxon>Peronosporales</taxon>
        <taxon>Peronosporaceae</taxon>
        <taxon>Peronosclerospora</taxon>
    </lineage>
</organism>